<dbReference type="SMART" id="SM00895">
    <property type="entry name" value="FCD"/>
    <property type="match status" value="1"/>
</dbReference>
<protein>
    <submittedName>
        <fullName evidence="5">GntR family transcriptional regulator</fullName>
    </submittedName>
</protein>
<dbReference type="PANTHER" id="PTHR43537">
    <property type="entry name" value="TRANSCRIPTIONAL REGULATOR, GNTR FAMILY"/>
    <property type="match status" value="1"/>
</dbReference>
<dbReference type="SMART" id="SM00345">
    <property type="entry name" value="HTH_GNTR"/>
    <property type="match status" value="1"/>
</dbReference>
<proteinExistence type="predicted"/>
<dbReference type="PANTHER" id="PTHR43537:SF45">
    <property type="entry name" value="GNTR FAMILY REGULATORY PROTEIN"/>
    <property type="match status" value="1"/>
</dbReference>
<evidence type="ECO:0000313" key="6">
    <source>
        <dbReference type="Proteomes" id="UP000589984"/>
    </source>
</evidence>
<dbReference type="InterPro" id="IPR036388">
    <property type="entry name" value="WH-like_DNA-bd_sf"/>
</dbReference>
<dbReference type="Proteomes" id="UP000589984">
    <property type="component" value="Unassembled WGS sequence"/>
</dbReference>
<gene>
    <name evidence="5" type="ORF">HUO07_12745</name>
</gene>
<dbReference type="Gene3D" id="1.10.10.10">
    <property type="entry name" value="Winged helix-like DNA-binding domain superfamily/Winged helix DNA-binding domain"/>
    <property type="match status" value="1"/>
</dbReference>
<keyword evidence="6" id="KW-1185">Reference proteome</keyword>
<sequence length="235" mass="27160">MVNKTSSYGMSQGEQAYERIESLIAHMELKPGETMTMADLQERVSLGRTPVLEAIRKLSDDTLLEVRAGRGVKITPIDLHRERRLLRIRRDIESFVVELAIDNASGLVRSQLNQLARMLRELKSGSDIRPFNELDKRMDQLLLEAADEPFVERTLRPLHTTFRRLGYLYQSHLGSERTVQENIQMHIDMLDAIIERDTPNALKATHLLMDFMEEMFVPLERDLAPSYLDINIKPF</sequence>
<name>A0A7Y6VA03_9GAMM</name>
<dbReference type="SUPFAM" id="SSF46785">
    <property type="entry name" value="Winged helix' DNA-binding domain"/>
    <property type="match status" value="1"/>
</dbReference>
<dbReference type="EMBL" id="JABWCV010000013">
    <property type="protein sequence ID" value="NVF15031.1"/>
    <property type="molecule type" value="Genomic_DNA"/>
</dbReference>
<dbReference type="Gene3D" id="1.20.120.530">
    <property type="entry name" value="GntR ligand-binding domain-like"/>
    <property type="match status" value="1"/>
</dbReference>
<evidence type="ECO:0000256" key="2">
    <source>
        <dbReference type="ARBA" id="ARBA00023125"/>
    </source>
</evidence>
<dbReference type="InterPro" id="IPR036390">
    <property type="entry name" value="WH_DNA-bd_sf"/>
</dbReference>
<feature type="domain" description="HTH gntR-type" evidence="4">
    <location>
        <begin position="10"/>
        <end position="77"/>
    </location>
</feature>
<dbReference type="Pfam" id="PF00392">
    <property type="entry name" value="GntR"/>
    <property type="match status" value="1"/>
</dbReference>
<keyword evidence="3" id="KW-0804">Transcription</keyword>
<dbReference type="InterPro" id="IPR008920">
    <property type="entry name" value="TF_FadR/GntR_C"/>
</dbReference>
<evidence type="ECO:0000313" key="5">
    <source>
        <dbReference type="EMBL" id="NVF15031.1"/>
    </source>
</evidence>
<evidence type="ECO:0000259" key="4">
    <source>
        <dbReference type="PROSITE" id="PS50949"/>
    </source>
</evidence>
<dbReference type="InterPro" id="IPR011711">
    <property type="entry name" value="GntR_C"/>
</dbReference>
<dbReference type="InterPro" id="IPR000524">
    <property type="entry name" value="Tscrpt_reg_HTH_GntR"/>
</dbReference>
<accession>A0A7Y6VA03</accession>
<dbReference type="GO" id="GO:0003677">
    <property type="term" value="F:DNA binding"/>
    <property type="evidence" value="ECO:0007669"/>
    <property type="project" value="UniProtKB-KW"/>
</dbReference>
<dbReference type="GO" id="GO:0003700">
    <property type="term" value="F:DNA-binding transcription factor activity"/>
    <property type="evidence" value="ECO:0007669"/>
    <property type="project" value="InterPro"/>
</dbReference>
<reference evidence="5 6" key="1">
    <citation type="submission" date="2020-06" db="EMBL/GenBank/DDBJ databases">
        <title>Halomonas sp. QX-1 draft genome sequence.</title>
        <authorList>
            <person name="Qiu X."/>
        </authorList>
    </citation>
    <scope>NUCLEOTIDE SEQUENCE [LARGE SCALE GENOMIC DNA]</scope>
    <source>
        <strain evidence="5 6">QX-1</strain>
    </source>
</reference>
<keyword evidence="2" id="KW-0238">DNA-binding</keyword>
<dbReference type="RefSeq" id="WP_176303885.1">
    <property type="nucleotide sequence ID" value="NZ_JABWCV010000013.1"/>
</dbReference>
<evidence type="ECO:0000256" key="3">
    <source>
        <dbReference type="ARBA" id="ARBA00023163"/>
    </source>
</evidence>
<organism evidence="5 6">
    <name type="scientific">Vreelandella maris</name>
    <dbReference type="NCBI Taxonomy" id="2729617"/>
    <lineage>
        <taxon>Bacteria</taxon>
        <taxon>Pseudomonadati</taxon>
        <taxon>Pseudomonadota</taxon>
        <taxon>Gammaproteobacteria</taxon>
        <taxon>Oceanospirillales</taxon>
        <taxon>Halomonadaceae</taxon>
        <taxon>Vreelandella</taxon>
    </lineage>
</organism>
<dbReference type="SUPFAM" id="SSF48008">
    <property type="entry name" value="GntR ligand-binding domain-like"/>
    <property type="match status" value="1"/>
</dbReference>
<comment type="caution">
    <text evidence="5">The sequence shown here is derived from an EMBL/GenBank/DDBJ whole genome shotgun (WGS) entry which is preliminary data.</text>
</comment>
<evidence type="ECO:0000256" key="1">
    <source>
        <dbReference type="ARBA" id="ARBA00023015"/>
    </source>
</evidence>
<dbReference type="Pfam" id="PF07729">
    <property type="entry name" value="FCD"/>
    <property type="match status" value="1"/>
</dbReference>
<dbReference type="PROSITE" id="PS50949">
    <property type="entry name" value="HTH_GNTR"/>
    <property type="match status" value="1"/>
</dbReference>
<dbReference type="AlphaFoldDB" id="A0A7Y6VA03"/>
<keyword evidence="1" id="KW-0805">Transcription regulation</keyword>